<sequence length="118" mass="13048">MLAADVWGSPGMSPAGRKAVHFGLRHLQGQQQQLQCWVASCTKAALLQLVGLASVAAAYNTRMREVAAQQRRVWADQEMGLKSEDGLRNEARRRLTTSLSKLIRQCELQVAELVGFIN</sequence>
<comment type="caution">
    <text evidence="1">The sequence shown here is derived from an EMBL/GenBank/DDBJ whole genome shotgun (WGS) entry which is preliminary data.</text>
</comment>
<reference evidence="1" key="1">
    <citation type="submission" date="2021-02" db="EMBL/GenBank/DDBJ databases">
        <authorList>
            <person name="Dougan E. K."/>
            <person name="Rhodes N."/>
            <person name="Thang M."/>
            <person name="Chan C."/>
        </authorList>
    </citation>
    <scope>NUCLEOTIDE SEQUENCE</scope>
</reference>
<accession>A0A813GNP5</accession>
<proteinExistence type="predicted"/>
<evidence type="ECO:0000313" key="2">
    <source>
        <dbReference type="Proteomes" id="UP000654075"/>
    </source>
</evidence>
<dbReference type="Proteomes" id="UP000654075">
    <property type="component" value="Unassembled WGS sequence"/>
</dbReference>
<keyword evidence="2" id="KW-1185">Reference proteome</keyword>
<name>A0A813GNP5_POLGL</name>
<evidence type="ECO:0000313" key="1">
    <source>
        <dbReference type="EMBL" id="CAE8628630.1"/>
    </source>
</evidence>
<dbReference type="EMBL" id="CAJNNV010029443">
    <property type="protein sequence ID" value="CAE8628630.1"/>
    <property type="molecule type" value="Genomic_DNA"/>
</dbReference>
<gene>
    <name evidence="1" type="ORF">PGLA1383_LOCUS45236</name>
</gene>
<organism evidence="1 2">
    <name type="scientific">Polarella glacialis</name>
    <name type="common">Dinoflagellate</name>
    <dbReference type="NCBI Taxonomy" id="89957"/>
    <lineage>
        <taxon>Eukaryota</taxon>
        <taxon>Sar</taxon>
        <taxon>Alveolata</taxon>
        <taxon>Dinophyceae</taxon>
        <taxon>Suessiales</taxon>
        <taxon>Suessiaceae</taxon>
        <taxon>Polarella</taxon>
    </lineage>
</organism>
<protein>
    <submittedName>
        <fullName evidence="1">Uncharacterized protein</fullName>
    </submittedName>
</protein>
<dbReference type="AlphaFoldDB" id="A0A813GNP5"/>